<organism evidence="1 2">
    <name type="scientific">Vararia minispora EC-137</name>
    <dbReference type="NCBI Taxonomy" id="1314806"/>
    <lineage>
        <taxon>Eukaryota</taxon>
        <taxon>Fungi</taxon>
        <taxon>Dikarya</taxon>
        <taxon>Basidiomycota</taxon>
        <taxon>Agaricomycotina</taxon>
        <taxon>Agaricomycetes</taxon>
        <taxon>Russulales</taxon>
        <taxon>Lachnocladiaceae</taxon>
        <taxon>Vararia</taxon>
    </lineage>
</organism>
<sequence length="1108" mass="123900">GSALLRRFLESKDVRDIDLATCAFQRSVDCTPDSSADKPRYLNSLGDAFLLRFQLLGDLEDILDAEDFTRSAVQLVADGQPEKADLLRRFGVILEQCFLHYGSKIGQSKYIEDAVESLRRANKLTPIDHTQKHSFLRCLGCALRTRFQRLGNHADIEDAVRVLQARIAAGRISDEHPDKPRVLNDLVQDLQLRFDLLGDVADLERACEAQYIAVELTPNEHPDKPMFLSNLGHILHSRYERFGNIVDMEAAFKSHLQAVELAPTGHHQVPYLLSSLGACFSRKFERFGRIEDIDEAVKLERRAVGLSPDNDPDKPVLLRTLAITLHNRFQQVGEIADIEEAVKLRRRVLELIPHDHPERATHLIGLGEALQDRFRRLERFEDLREAIEFKRHAVNITPDSHQDKANRLNSFGTALLFLAEKQKSNNQYANDAIQALHRAQKLTPDDNPQKSTILNNLSAALISRFDYSKSAADIDCAIRAQIRAVELTPDGHPQKPGFHYTLAEAFSRQLDIERWVYPAHTNFEQAFEAYLRAATGAVGDPSFRLRAALRCTRMCTLNAHLIKSPDQVLRAHKCVLDVIPQVVWLGHRINRRYAELAKIGAAVNAASAAALTAWRPETALEWLEEGRGIVWGQVLSRLRTPMSDLEEKEPNLAAKFKNVSAALEHAGSSFMDERNIGVQHYERLLPSRPRPTLEEEASEHRRLAQEYEQLISRVRKIDGFQNFLRPKVLEELTPTCRSGPIAIISPAASRCDALVLCHPGYVIHVPLPRLTLELAKAMHTTVAEFIQSPGRGASVREVQRDYLYDFDRDEDIRNTLEALWLYVVQPVLSAIESELVSYATDELPHITWCPTGPLAFLPLHAAGIYKSHDAFGAPKTADFVVSSYTPSLSALIPSQTQSTVSSTSTSPGILVISQPTTPGLDPLPSTAAEADKIFVHFPRSVTHLDHTYATASTVFHAMERHEWIHLACHGIQDSQDATESAFHLYDGRLKLSRLMAMSHKRAELAVLSACQTAKGDEMLPEEAVHLAAGMLAAGYRSVVATMWSIADEDGPVLADALYAALKKNLETQRMGGSGLRVAYAVHEAVEKLKETVGEKNFSRWVPFVHFGT</sequence>
<dbReference type="Proteomes" id="UP000814128">
    <property type="component" value="Unassembled WGS sequence"/>
</dbReference>
<accession>A0ACB8QQL1</accession>
<proteinExistence type="predicted"/>
<protein>
    <submittedName>
        <fullName evidence="1">CHAT domain-containing protein</fullName>
    </submittedName>
</protein>
<evidence type="ECO:0000313" key="2">
    <source>
        <dbReference type="Proteomes" id="UP000814128"/>
    </source>
</evidence>
<feature type="non-terminal residue" evidence="1">
    <location>
        <position position="1"/>
    </location>
</feature>
<reference evidence="1" key="1">
    <citation type="submission" date="2021-02" db="EMBL/GenBank/DDBJ databases">
        <authorList>
            <consortium name="DOE Joint Genome Institute"/>
            <person name="Ahrendt S."/>
            <person name="Looney B.P."/>
            <person name="Miyauchi S."/>
            <person name="Morin E."/>
            <person name="Drula E."/>
            <person name="Courty P.E."/>
            <person name="Chicoki N."/>
            <person name="Fauchery L."/>
            <person name="Kohler A."/>
            <person name="Kuo A."/>
            <person name="Labutti K."/>
            <person name="Pangilinan J."/>
            <person name="Lipzen A."/>
            <person name="Riley R."/>
            <person name="Andreopoulos W."/>
            <person name="He G."/>
            <person name="Johnson J."/>
            <person name="Barry K.W."/>
            <person name="Grigoriev I.V."/>
            <person name="Nagy L."/>
            <person name="Hibbett D."/>
            <person name="Henrissat B."/>
            <person name="Matheny P.B."/>
            <person name="Labbe J."/>
            <person name="Martin F."/>
        </authorList>
    </citation>
    <scope>NUCLEOTIDE SEQUENCE</scope>
    <source>
        <strain evidence="1">EC-137</strain>
    </source>
</reference>
<keyword evidence="2" id="KW-1185">Reference proteome</keyword>
<reference evidence="1" key="2">
    <citation type="journal article" date="2022" name="New Phytol.">
        <title>Evolutionary transition to the ectomycorrhizal habit in the genomes of a hyperdiverse lineage of mushroom-forming fungi.</title>
        <authorList>
            <person name="Looney B."/>
            <person name="Miyauchi S."/>
            <person name="Morin E."/>
            <person name="Drula E."/>
            <person name="Courty P.E."/>
            <person name="Kohler A."/>
            <person name="Kuo A."/>
            <person name="LaButti K."/>
            <person name="Pangilinan J."/>
            <person name="Lipzen A."/>
            <person name="Riley R."/>
            <person name="Andreopoulos W."/>
            <person name="He G."/>
            <person name="Johnson J."/>
            <person name="Nolan M."/>
            <person name="Tritt A."/>
            <person name="Barry K.W."/>
            <person name="Grigoriev I.V."/>
            <person name="Nagy L.G."/>
            <person name="Hibbett D."/>
            <person name="Henrissat B."/>
            <person name="Matheny P.B."/>
            <person name="Labbe J."/>
            <person name="Martin F.M."/>
        </authorList>
    </citation>
    <scope>NUCLEOTIDE SEQUENCE</scope>
    <source>
        <strain evidence="1">EC-137</strain>
    </source>
</reference>
<dbReference type="EMBL" id="MU273510">
    <property type="protein sequence ID" value="KAI0033890.1"/>
    <property type="molecule type" value="Genomic_DNA"/>
</dbReference>
<name>A0ACB8QQL1_9AGAM</name>
<gene>
    <name evidence="1" type="ORF">K488DRAFT_46734</name>
</gene>
<evidence type="ECO:0000313" key="1">
    <source>
        <dbReference type="EMBL" id="KAI0033890.1"/>
    </source>
</evidence>
<comment type="caution">
    <text evidence="1">The sequence shown here is derived from an EMBL/GenBank/DDBJ whole genome shotgun (WGS) entry which is preliminary data.</text>
</comment>